<protein>
    <submittedName>
        <fullName evidence="4">Protein kinase</fullName>
    </submittedName>
</protein>
<dbReference type="Proteomes" id="UP000243579">
    <property type="component" value="Unassembled WGS sequence"/>
</dbReference>
<feature type="domain" description="Protein kinase" evidence="3">
    <location>
        <begin position="134"/>
        <end position="409"/>
    </location>
</feature>
<accession>A0A1V9ZAE9</accession>
<keyword evidence="2" id="KW-0732">Signal</keyword>
<sequence>MSVRLGALALSIAVSAATVRNESTNATTFGPVFVADGNGTRGPVNVPVVTAPTSKPPPLATVAAIAANDTVSPTLVFIGVGVATLVVVTAIVLWQGRRRRKAWPKRSLEKPELGGKSPMAILADIEDDSYDVFLETMRTRGSNAESVFMTTAENVKHDLQALVPWRIDVMDLLPRESTGGKTLYTASYRRELVQVKQWSNIKPYETTVFVGQLLLRIKLSSQHIVHLRGVAWSDTSAFHAVFEHMDGGSLRDYLERTPVSDAVWGQKLLYALDVAQALDYLHSKGITHRDIRADNVLLNRIGDAKVTNFGWLTPEIDMGGPRTAATSWNAPEVVAGKQYSVAADMYAFGMLLYELEVHAIPGSAHAVQAHFAATSPVASLGPACLSLNPDCRPTADAVIKELRVHLQRY</sequence>
<evidence type="ECO:0000313" key="5">
    <source>
        <dbReference type="Proteomes" id="UP000243579"/>
    </source>
</evidence>
<dbReference type="SUPFAM" id="SSF56112">
    <property type="entry name" value="Protein kinase-like (PK-like)"/>
    <property type="match status" value="1"/>
</dbReference>
<dbReference type="Gene3D" id="1.10.510.10">
    <property type="entry name" value="Transferase(Phosphotransferase) domain 1"/>
    <property type="match status" value="1"/>
</dbReference>
<dbReference type="GO" id="GO:0004674">
    <property type="term" value="F:protein serine/threonine kinase activity"/>
    <property type="evidence" value="ECO:0007669"/>
    <property type="project" value="TreeGrafter"/>
</dbReference>
<dbReference type="GO" id="GO:0004713">
    <property type="term" value="F:protein tyrosine kinase activity"/>
    <property type="evidence" value="ECO:0007669"/>
    <property type="project" value="InterPro"/>
</dbReference>
<feature type="signal peptide" evidence="2">
    <location>
        <begin position="1"/>
        <end position="16"/>
    </location>
</feature>
<dbReference type="PANTHER" id="PTHR44329:SF214">
    <property type="entry name" value="PROTEIN KINASE DOMAIN-CONTAINING PROTEIN"/>
    <property type="match status" value="1"/>
</dbReference>
<dbReference type="OrthoDB" id="346907at2759"/>
<keyword evidence="1" id="KW-0472">Membrane</keyword>
<dbReference type="InterPro" id="IPR001245">
    <property type="entry name" value="Ser-Thr/Tyr_kinase_cat_dom"/>
</dbReference>
<dbReference type="EMBL" id="JNBR01000343">
    <property type="protein sequence ID" value="OQR94974.1"/>
    <property type="molecule type" value="Genomic_DNA"/>
</dbReference>
<organism evidence="4 5">
    <name type="scientific">Achlya hypogyna</name>
    <name type="common">Oomycete</name>
    <name type="synonym">Protoachlya hypogyna</name>
    <dbReference type="NCBI Taxonomy" id="1202772"/>
    <lineage>
        <taxon>Eukaryota</taxon>
        <taxon>Sar</taxon>
        <taxon>Stramenopiles</taxon>
        <taxon>Oomycota</taxon>
        <taxon>Saprolegniomycetes</taxon>
        <taxon>Saprolegniales</taxon>
        <taxon>Achlyaceae</taxon>
        <taxon>Achlya</taxon>
    </lineage>
</organism>
<keyword evidence="4" id="KW-0808">Transferase</keyword>
<name>A0A1V9ZAE9_ACHHY</name>
<dbReference type="PRINTS" id="PR00109">
    <property type="entry name" value="TYRKINASE"/>
</dbReference>
<dbReference type="InterPro" id="IPR011009">
    <property type="entry name" value="Kinase-like_dom_sf"/>
</dbReference>
<evidence type="ECO:0000256" key="2">
    <source>
        <dbReference type="SAM" id="SignalP"/>
    </source>
</evidence>
<comment type="caution">
    <text evidence="4">The sequence shown here is derived from an EMBL/GenBank/DDBJ whole genome shotgun (WGS) entry which is preliminary data.</text>
</comment>
<evidence type="ECO:0000259" key="3">
    <source>
        <dbReference type="PROSITE" id="PS50011"/>
    </source>
</evidence>
<reference evidence="4 5" key="1">
    <citation type="journal article" date="2014" name="Genome Biol. Evol.">
        <title>The secreted proteins of Achlya hypogyna and Thraustotheca clavata identify the ancestral oomycete secretome and reveal gene acquisitions by horizontal gene transfer.</title>
        <authorList>
            <person name="Misner I."/>
            <person name="Blouin N."/>
            <person name="Leonard G."/>
            <person name="Richards T.A."/>
            <person name="Lane C.E."/>
        </authorList>
    </citation>
    <scope>NUCLEOTIDE SEQUENCE [LARGE SCALE GENOMIC DNA]</scope>
    <source>
        <strain evidence="4 5">ATCC 48635</strain>
    </source>
</reference>
<dbReference type="STRING" id="1202772.A0A1V9ZAE9"/>
<dbReference type="InterPro" id="IPR020635">
    <property type="entry name" value="Tyr_kinase_cat_dom"/>
</dbReference>
<dbReference type="InterPro" id="IPR051681">
    <property type="entry name" value="Ser/Thr_Kinases-Pseudokinases"/>
</dbReference>
<dbReference type="Pfam" id="PF07714">
    <property type="entry name" value="PK_Tyr_Ser-Thr"/>
    <property type="match status" value="1"/>
</dbReference>
<keyword evidence="5" id="KW-1185">Reference proteome</keyword>
<keyword evidence="1" id="KW-1133">Transmembrane helix</keyword>
<dbReference type="InterPro" id="IPR000719">
    <property type="entry name" value="Prot_kinase_dom"/>
</dbReference>
<dbReference type="InterPro" id="IPR008266">
    <property type="entry name" value="Tyr_kinase_AS"/>
</dbReference>
<dbReference type="SMART" id="SM00219">
    <property type="entry name" value="TyrKc"/>
    <property type="match status" value="1"/>
</dbReference>
<keyword evidence="1" id="KW-0812">Transmembrane</keyword>
<feature type="chain" id="PRO_5013275021" evidence="2">
    <location>
        <begin position="17"/>
        <end position="409"/>
    </location>
</feature>
<evidence type="ECO:0000256" key="1">
    <source>
        <dbReference type="SAM" id="Phobius"/>
    </source>
</evidence>
<evidence type="ECO:0000313" key="4">
    <source>
        <dbReference type="EMBL" id="OQR94974.1"/>
    </source>
</evidence>
<dbReference type="PANTHER" id="PTHR44329">
    <property type="entry name" value="SERINE/THREONINE-PROTEIN KINASE TNNI3K-RELATED"/>
    <property type="match status" value="1"/>
</dbReference>
<dbReference type="CDD" id="cd00180">
    <property type="entry name" value="PKc"/>
    <property type="match status" value="1"/>
</dbReference>
<feature type="transmembrane region" description="Helical" evidence="1">
    <location>
        <begin position="75"/>
        <end position="96"/>
    </location>
</feature>
<dbReference type="PROSITE" id="PS00109">
    <property type="entry name" value="PROTEIN_KINASE_TYR"/>
    <property type="match status" value="1"/>
</dbReference>
<gene>
    <name evidence="4" type="ORF">ACHHYP_00784</name>
</gene>
<keyword evidence="4" id="KW-0418">Kinase</keyword>
<proteinExistence type="predicted"/>
<dbReference type="AlphaFoldDB" id="A0A1V9ZAE9"/>
<dbReference type="GO" id="GO:0005524">
    <property type="term" value="F:ATP binding"/>
    <property type="evidence" value="ECO:0007669"/>
    <property type="project" value="InterPro"/>
</dbReference>
<dbReference type="PROSITE" id="PS50011">
    <property type="entry name" value="PROTEIN_KINASE_DOM"/>
    <property type="match status" value="1"/>
</dbReference>